<dbReference type="GO" id="GO:0016746">
    <property type="term" value="F:acyltransferase activity"/>
    <property type="evidence" value="ECO:0007669"/>
    <property type="project" value="UniProtKB-KW"/>
</dbReference>
<evidence type="ECO:0000256" key="11">
    <source>
        <dbReference type="ARBA" id="ARBA00023667"/>
    </source>
</evidence>
<reference evidence="14 15" key="1">
    <citation type="submission" date="2018-04" db="EMBL/GenBank/DDBJ databases">
        <title>Adhaeribacter sp. HMF7616 genome sequencing and assembly.</title>
        <authorList>
            <person name="Kang H."/>
            <person name="Kang J."/>
            <person name="Cha I."/>
            <person name="Kim H."/>
            <person name="Joh K."/>
        </authorList>
    </citation>
    <scope>NUCLEOTIDE SEQUENCE [LARGE SCALE GENOMIC DNA]</scope>
    <source>
        <strain evidence="14 15">HMF7616</strain>
    </source>
</reference>
<keyword evidence="6 13" id="KW-1133">Transmembrane helix</keyword>
<evidence type="ECO:0000256" key="6">
    <source>
        <dbReference type="ARBA" id="ARBA00022989"/>
    </source>
</evidence>
<keyword evidence="2" id="KW-1003">Cell membrane</keyword>
<comment type="subcellular location">
    <subcellularLocation>
        <location evidence="1">Cell membrane</location>
        <topology evidence="1">Single-pass membrane protein</topology>
    </subcellularLocation>
</comment>
<comment type="function">
    <text evidence="12">Catalyzes the acylation of glycosyl-4,4'-diaponeurosporenoate, i.e. the esterification of glucose at the C6'' position with the carboxyl group of the C(15) fatty acid 12-methyltetradecanoic acid, to yield staphyloxanthin. This is the last step in the biosynthesis of this orange pigment, present in most staphylococci strains.</text>
</comment>
<evidence type="ECO:0000256" key="12">
    <source>
        <dbReference type="ARBA" id="ARBA00025324"/>
    </source>
</evidence>
<evidence type="ECO:0000256" key="8">
    <source>
        <dbReference type="ARBA" id="ARBA00023315"/>
    </source>
</evidence>
<evidence type="ECO:0000313" key="15">
    <source>
        <dbReference type="Proteomes" id="UP000253919"/>
    </source>
</evidence>
<evidence type="ECO:0000256" key="10">
    <source>
        <dbReference type="ARBA" id="ARBA00023603"/>
    </source>
</evidence>
<protein>
    <recommendedName>
        <fullName evidence="11">Glycosyl-4,4'-diaponeurosporenoate acyltransferase</fullName>
    </recommendedName>
</protein>
<feature type="transmembrane region" description="Helical" evidence="13">
    <location>
        <begin position="9"/>
        <end position="33"/>
    </location>
</feature>
<accession>A0A369QL78</accession>
<dbReference type="EMBL" id="QASA01000001">
    <property type="protein sequence ID" value="RDC65683.1"/>
    <property type="molecule type" value="Genomic_DNA"/>
</dbReference>
<keyword evidence="3" id="KW-0808">Transferase</keyword>
<sequence>MSGASRKLLFLWGIILLTTLGTALFILTFSHFAGVTTFLFSWTLNFSLMFWISVVELQLKPALTFKYFEEYAFEKEGKIYEKLGVYGFRKLLVLSGWEKLSQKKNLIKKNLTPLLQSERATRVS</sequence>
<proteinExistence type="inferred from homology"/>
<dbReference type="AlphaFoldDB" id="A0A369QL78"/>
<comment type="caution">
    <text evidence="14">The sequence shown here is derived from an EMBL/GenBank/DDBJ whole genome shotgun (WGS) entry which is preliminary data.</text>
</comment>
<dbReference type="OrthoDB" id="669469at2"/>
<comment type="similarity">
    <text evidence="10">Belongs to the acyltransferase CrtO family.</text>
</comment>
<gene>
    <name evidence="14" type="ORF">AHMF7616_04313</name>
</gene>
<keyword evidence="4 13" id="KW-0812">Transmembrane</keyword>
<name>A0A369QL78_9BACT</name>
<feature type="transmembrane region" description="Helical" evidence="13">
    <location>
        <begin position="39"/>
        <end position="59"/>
    </location>
</feature>
<evidence type="ECO:0000256" key="7">
    <source>
        <dbReference type="ARBA" id="ARBA00023136"/>
    </source>
</evidence>
<comment type="pathway">
    <text evidence="9">Carotenoid biosynthesis; staphyloxanthin biosynthesis; staphyloxanthin from farnesyl diphosphate: step 5/5.</text>
</comment>
<dbReference type="Proteomes" id="UP000253919">
    <property type="component" value="Unassembled WGS sequence"/>
</dbReference>
<keyword evidence="15" id="KW-1185">Reference proteome</keyword>
<evidence type="ECO:0000256" key="13">
    <source>
        <dbReference type="SAM" id="Phobius"/>
    </source>
</evidence>
<dbReference type="InterPro" id="IPR044021">
    <property type="entry name" value="CrtO"/>
</dbReference>
<keyword evidence="8" id="KW-0012">Acyltransferase</keyword>
<organism evidence="14 15">
    <name type="scientific">Adhaeribacter pallidiroseus</name>
    <dbReference type="NCBI Taxonomy" id="2072847"/>
    <lineage>
        <taxon>Bacteria</taxon>
        <taxon>Pseudomonadati</taxon>
        <taxon>Bacteroidota</taxon>
        <taxon>Cytophagia</taxon>
        <taxon>Cytophagales</taxon>
        <taxon>Hymenobacteraceae</taxon>
        <taxon>Adhaeribacter</taxon>
    </lineage>
</organism>
<keyword evidence="7 13" id="KW-0472">Membrane</keyword>
<evidence type="ECO:0000256" key="3">
    <source>
        <dbReference type="ARBA" id="ARBA00022679"/>
    </source>
</evidence>
<evidence type="ECO:0000256" key="1">
    <source>
        <dbReference type="ARBA" id="ARBA00004162"/>
    </source>
</evidence>
<dbReference type="GO" id="GO:0005886">
    <property type="term" value="C:plasma membrane"/>
    <property type="evidence" value="ECO:0007669"/>
    <property type="project" value="UniProtKB-SubCell"/>
</dbReference>
<evidence type="ECO:0000256" key="2">
    <source>
        <dbReference type="ARBA" id="ARBA00022475"/>
    </source>
</evidence>
<evidence type="ECO:0000256" key="9">
    <source>
        <dbReference type="ARBA" id="ARBA00023588"/>
    </source>
</evidence>
<evidence type="ECO:0000256" key="4">
    <source>
        <dbReference type="ARBA" id="ARBA00022692"/>
    </source>
</evidence>
<keyword evidence="5" id="KW-0732">Signal</keyword>
<dbReference type="Pfam" id="PF18927">
    <property type="entry name" value="CrtO"/>
    <property type="match status" value="1"/>
</dbReference>
<evidence type="ECO:0000256" key="5">
    <source>
        <dbReference type="ARBA" id="ARBA00022729"/>
    </source>
</evidence>
<evidence type="ECO:0000313" key="14">
    <source>
        <dbReference type="EMBL" id="RDC65683.1"/>
    </source>
</evidence>